<dbReference type="SMART" id="SM00906">
    <property type="entry name" value="Fungal_trans"/>
    <property type="match status" value="1"/>
</dbReference>
<dbReference type="SMART" id="SM00066">
    <property type="entry name" value="GAL4"/>
    <property type="match status" value="1"/>
</dbReference>
<organism evidence="7 8">
    <name type="scientific">Saccharomyces mikatae IFO 1815</name>
    <dbReference type="NCBI Taxonomy" id="226126"/>
    <lineage>
        <taxon>Eukaryota</taxon>
        <taxon>Fungi</taxon>
        <taxon>Dikarya</taxon>
        <taxon>Ascomycota</taxon>
        <taxon>Saccharomycotina</taxon>
        <taxon>Saccharomycetes</taxon>
        <taxon>Saccharomycetales</taxon>
        <taxon>Saccharomycetaceae</taxon>
        <taxon>Saccharomyces</taxon>
    </lineage>
</organism>
<evidence type="ECO:0000259" key="6">
    <source>
        <dbReference type="PROSITE" id="PS50048"/>
    </source>
</evidence>
<dbReference type="EMBL" id="OX365766">
    <property type="protein sequence ID" value="CAI4034222.1"/>
    <property type="molecule type" value="Genomic_DNA"/>
</dbReference>
<evidence type="ECO:0000256" key="1">
    <source>
        <dbReference type="ARBA" id="ARBA00004123"/>
    </source>
</evidence>
<dbReference type="Proteomes" id="UP001161438">
    <property type="component" value="Chromosome 10"/>
</dbReference>
<dbReference type="GO" id="GO:0008270">
    <property type="term" value="F:zinc ion binding"/>
    <property type="evidence" value="ECO:0007669"/>
    <property type="project" value="InterPro"/>
</dbReference>
<dbReference type="RefSeq" id="XP_056077343.1">
    <property type="nucleotide sequence ID" value="XM_056223312.1"/>
</dbReference>
<dbReference type="GeneID" id="80919039"/>
<evidence type="ECO:0000256" key="4">
    <source>
        <dbReference type="ARBA" id="ARBA00023125"/>
    </source>
</evidence>
<feature type="domain" description="Zn(2)-C6 fungal-type" evidence="6">
    <location>
        <begin position="16"/>
        <end position="45"/>
    </location>
</feature>
<dbReference type="AlphaFoldDB" id="A0AA35INX3"/>
<accession>A0AA35INX3</accession>
<dbReference type="CDD" id="cd00067">
    <property type="entry name" value="GAL4"/>
    <property type="match status" value="1"/>
</dbReference>
<dbReference type="GO" id="GO:0045944">
    <property type="term" value="P:positive regulation of transcription by RNA polymerase II"/>
    <property type="evidence" value="ECO:0007669"/>
    <property type="project" value="UniProtKB-ARBA"/>
</dbReference>
<keyword evidence="5" id="KW-0539">Nucleus</keyword>
<dbReference type="PROSITE" id="PS50048">
    <property type="entry name" value="ZN2_CY6_FUNGAL_2"/>
    <property type="match status" value="1"/>
</dbReference>
<evidence type="ECO:0000313" key="8">
    <source>
        <dbReference type="Proteomes" id="UP001161438"/>
    </source>
</evidence>
<reference evidence="7" key="1">
    <citation type="submission" date="2022-10" db="EMBL/GenBank/DDBJ databases">
        <authorList>
            <person name="Byrne P K."/>
        </authorList>
    </citation>
    <scope>NUCLEOTIDE SEQUENCE</scope>
    <source>
        <strain evidence="7">IFO1815</strain>
    </source>
</reference>
<evidence type="ECO:0000313" key="7">
    <source>
        <dbReference type="EMBL" id="CAI4034222.1"/>
    </source>
</evidence>
<evidence type="ECO:0000256" key="5">
    <source>
        <dbReference type="ARBA" id="ARBA00023242"/>
    </source>
</evidence>
<name>A0AA35INX3_SACMI</name>
<dbReference type="PANTHER" id="PTHR46910:SF3">
    <property type="entry name" value="HALOTOLERANCE PROTEIN 9-RELATED"/>
    <property type="match status" value="1"/>
</dbReference>
<sequence>MSGIKKQRRSSRVSRACERCKKRKIKCDTLKPCFNCVGSQSKCTYKYHSKETSSSLLKFKDNVGVELCNIRNHIAKLKQQQPSEYPIHLQRVLNEVSSSLESLQPHLYFNLDAEEVRSYRGTESLETQVLDSRCGVLNRFLNSKSYKAKNRPPVDTYHGLYSPTLFFTTIGLGWVIKRLLAYSDDKATRETVYILLKYLESVVKQEGEIKMTSGSPFEYYARLNKIGSGHEQVLAHVMSKISPELSQTVSSWEKVDFCRGTDGFAHAVSVFKQFNKTVNFKEMNASSLKAFLEQYDVIVCLCFEQFERSVFSEMYNLANLQDLIYLVRHTYWSQDPFTVGKLISPMCRRSLDLGLNRWEYYIGHDECTAENYRRLWWNSYWWDGWYALVTGKPPSISDEYSSCLFPKQVVELGVDDSMDCLSLVNSVKLESSSIDSFVFFGYILLGRVIKKVFSELLYNKSFTDYRVHAHPTLMNFKEILKELMTKLEKILMIFYDLEKKLYPFLSLHLDLYKAFELYVHAKYVEMCCFQGIESLLIRIQSLMPGSQSNEISEKIKQTKNKSFHASTDLLLHILKKNDGLVFFKSVWITTATTLNIITSFIQNPFLNSIYHLSLLCAITKAYNDLVKDVFLSVDSISRVHQKKFESGVIALSILTRICLQTYMRSHSISEERLLEELKKSGLNSAETAKVLFDMNSSCFRFLLARLNKTGYVKGILEEVDKDLTDLVDHDSKTFQGTNESTVAPRDAASSENELYKMTDCGTLESFVNSHVLPEFWDLIWDDIDA</sequence>
<keyword evidence="2" id="KW-0479">Metal-binding</keyword>
<dbReference type="InterPro" id="IPR050987">
    <property type="entry name" value="AtrR-like"/>
</dbReference>
<dbReference type="InterPro" id="IPR036864">
    <property type="entry name" value="Zn2-C6_fun-type_DNA-bd_sf"/>
</dbReference>
<protein>
    <recommendedName>
        <fullName evidence="6">Zn(2)-C6 fungal-type domain-containing protein</fullName>
    </recommendedName>
</protein>
<dbReference type="Pfam" id="PF00172">
    <property type="entry name" value="Zn_clus"/>
    <property type="match status" value="1"/>
</dbReference>
<keyword evidence="4" id="KW-0238">DNA-binding</keyword>
<dbReference type="GO" id="GO:0003677">
    <property type="term" value="F:DNA binding"/>
    <property type="evidence" value="ECO:0007669"/>
    <property type="project" value="UniProtKB-KW"/>
</dbReference>
<dbReference type="Pfam" id="PF04082">
    <property type="entry name" value="Fungal_trans"/>
    <property type="match status" value="1"/>
</dbReference>
<dbReference type="InterPro" id="IPR007219">
    <property type="entry name" value="XnlR_reg_dom"/>
</dbReference>
<dbReference type="SUPFAM" id="SSF57701">
    <property type="entry name" value="Zn2/Cys6 DNA-binding domain"/>
    <property type="match status" value="1"/>
</dbReference>
<dbReference type="Gene3D" id="4.10.240.10">
    <property type="entry name" value="Zn(2)-C6 fungal-type DNA-binding domain"/>
    <property type="match status" value="1"/>
</dbReference>
<proteinExistence type="predicted"/>
<dbReference type="GO" id="GO:0005634">
    <property type="term" value="C:nucleus"/>
    <property type="evidence" value="ECO:0007669"/>
    <property type="project" value="UniProtKB-SubCell"/>
</dbReference>
<dbReference type="CDD" id="cd12148">
    <property type="entry name" value="fungal_TF_MHR"/>
    <property type="match status" value="1"/>
</dbReference>
<dbReference type="GO" id="GO:0006351">
    <property type="term" value="P:DNA-templated transcription"/>
    <property type="evidence" value="ECO:0007669"/>
    <property type="project" value="InterPro"/>
</dbReference>
<dbReference type="PROSITE" id="PS00463">
    <property type="entry name" value="ZN2_CY6_FUNGAL_1"/>
    <property type="match status" value="1"/>
</dbReference>
<keyword evidence="3" id="KW-0862">Zinc</keyword>
<gene>
    <name evidence="7" type="primary">SMKI10G0060</name>
    <name evidence="7" type="ORF">SMKI_10G0060</name>
</gene>
<dbReference type="PANTHER" id="PTHR46910">
    <property type="entry name" value="TRANSCRIPTION FACTOR PDR1"/>
    <property type="match status" value="1"/>
</dbReference>
<dbReference type="GO" id="GO:0000981">
    <property type="term" value="F:DNA-binding transcription factor activity, RNA polymerase II-specific"/>
    <property type="evidence" value="ECO:0007669"/>
    <property type="project" value="InterPro"/>
</dbReference>
<evidence type="ECO:0000256" key="3">
    <source>
        <dbReference type="ARBA" id="ARBA00022833"/>
    </source>
</evidence>
<keyword evidence="8" id="KW-1185">Reference proteome</keyword>
<comment type="subcellular location">
    <subcellularLocation>
        <location evidence="1">Nucleus</location>
    </subcellularLocation>
</comment>
<dbReference type="InterPro" id="IPR001138">
    <property type="entry name" value="Zn2Cys6_DnaBD"/>
</dbReference>
<evidence type="ECO:0000256" key="2">
    <source>
        <dbReference type="ARBA" id="ARBA00022723"/>
    </source>
</evidence>